<dbReference type="GO" id="GO:0016829">
    <property type="term" value="F:lyase activity"/>
    <property type="evidence" value="ECO:0007669"/>
    <property type="project" value="InterPro"/>
</dbReference>
<dbReference type="AlphaFoldDB" id="A0A382TJ18"/>
<dbReference type="InterPro" id="IPR042188">
    <property type="entry name" value="MmgE/PrpD_sf_2"/>
</dbReference>
<organism evidence="2">
    <name type="scientific">marine metagenome</name>
    <dbReference type="NCBI Taxonomy" id="408172"/>
    <lineage>
        <taxon>unclassified sequences</taxon>
        <taxon>metagenomes</taxon>
        <taxon>ecological metagenomes</taxon>
    </lineage>
</organism>
<proteinExistence type="predicted"/>
<dbReference type="PANTHER" id="PTHR16943">
    <property type="entry name" value="2-METHYLCITRATE DEHYDRATASE-RELATED"/>
    <property type="match status" value="1"/>
</dbReference>
<reference evidence="2" key="1">
    <citation type="submission" date="2018-05" db="EMBL/GenBank/DDBJ databases">
        <authorList>
            <person name="Lanie J.A."/>
            <person name="Ng W.-L."/>
            <person name="Kazmierczak K.M."/>
            <person name="Andrzejewski T.M."/>
            <person name="Davidsen T.M."/>
            <person name="Wayne K.J."/>
            <person name="Tettelin H."/>
            <person name="Glass J.I."/>
            <person name="Rusch D."/>
            <person name="Podicherti R."/>
            <person name="Tsui H.-C.T."/>
            <person name="Winkler M.E."/>
        </authorList>
    </citation>
    <scope>NUCLEOTIDE SEQUENCE</scope>
</reference>
<sequence>FEKVYLNNESLSFGRPLSDWVIKNVLYKVSYPAEFHGQSAIEAAILLHPLFKDKSHEIKQIIVETQEPALRIISKTGSLDNESARDHCLEYMVSVALLDGEVTSDSYKDSYERINEVEELRKKFKTIENKNYTKDYYDIEKRQIANKVSFEYKDNSFSEEKEVLYPIGHPDRREEAIPLLKEKFIYNCSKFHSNNFLNNLWDETLSGEFTEKPLQNFLDYILNNE</sequence>
<dbReference type="Pfam" id="PF19305">
    <property type="entry name" value="MmgE_PrpD_C"/>
    <property type="match status" value="1"/>
</dbReference>
<feature type="non-terminal residue" evidence="2">
    <location>
        <position position="1"/>
    </location>
</feature>
<name>A0A382TJ18_9ZZZZ</name>
<dbReference type="InterPro" id="IPR045337">
    <property type="entry name" value="MmgE_PrpD_C"/>
</dbReference>
<dbReference type="InterPro" id="IPR005656">
    <property type="entry name" value="MmgE_PrpD"/>
</dbReference>
<dbReference type="PANTHER" id="PTHR16943:SF16">
    <property type="entry name" value="2-METHYLCITRATE DEHYDRATASE-RELATED"/>
    <property type="match status" value="1"/>
</dbReference>
<evidence type="ECO:0000259" key="1">
    <source>
        <dbReference type="Pfam" id="PF19305"/>
    </source>
</evidence>
<dbReference type="InterPro" id="IPR036148">
    <property type="entry name" value="MmgE/PrpD_sf"/>
</dbReference>
<accession>A0A382TJ18</accession>
<protein>
    <recommendedName>
        <fullName evidence="1">MmgE/PrpD C-terminal domain-containing protein</fullName>
    </recommendedName>
</protein>
<gene>
    <name evidence="2" type="ORF">METZ01_LOCUS374626</name>
</gene>
<evidence type="ECO:0000313" key="2">
    <source>
        <dbReference type="EMBL" id="SVD21772.1"/>
    </source>
</evidence>
<dbReference type="EMBL" id="UINC01136791">
    <property type="protein sequence ID" value="SVD21772.1"/>
    <property type="molecule type" value="Genomic_DNA"/>
</dbReference>
<dbReference type="Gene3D" id="3.30.1330.120">
    <property type="entry name" value="2-methylcitrate dehydratase PrpD"/>
    <property type="match status" value="1"/>
</dbReference>
<feature type="domain" description="MmgE/PrpD C-terminal" evidence="1">
    <location>
        <begin position="31"/>
        <end position="192"/>
    </location>
</feature>
<dbReference type="SUPFAM" id="SSF103378">
    <property type="entry name" value="2-methylcitrate dehydratase PrpD"/>
    <property type="match status" value="1"/>
</dbReference>